<dbReference type="InterPro" id="IPR045527">
    <property type="entry name" value="DUF6470"/>
</dbReference>
<dbReference type="RefSeq" id="WP_151699130.1">
    <property type="nucleotide sequence ID" value="NZ_CP031223.1"/>
</dbReference>
<evidence type="ECO:0000313" key="2">
    <source>
        <dbReference type="Proteomes" id="UP000325517"/>
    </source>
</evidence>
<dbReference type="Proteomes" id="UP000325517">
    <property type="component" value="Chromosome"/>
</dbReference>
<name>A0A5J6SJN9_9BACI</name>
<dbReference type="KEGG" id="psyo:PB01_04760"/>
<dbReference type="Pfam" id="PF20074">
    <property type="entry name" value="DUF6470"/>
    <property type="match status" value="1"/>
</dbReference>
<evidence type="ECO:0008006" key="3">
    <source>
        <dbReference type="Google" id="ProtNLM"/>
    </source>
</evidence>
<sequence length="184" mass="20440">MNIPKLQVQTTKAQIGLNIQKAVQQIEQPKANLDLQQPKAIQTMETTQPTLSIDTEQARADLDLMSSNRRTAEVADYGRQTALEGVARRAQEGNELMRIENGGNPIASQAMQWGRQPYSSLSIQFIPSQGSVKESFQPGTVDIRVEPQQVINNTTTNKPIHTYTPGKVTVEMLQNPSITIDWLV</sequence>
<dbReference type="EMBL" id="CP031223">
    <property type="protein sequence ID" value="QFF98186.1"/>
    <property type="molecule type" value="Genomic_DNA"/>
</dbReference>
<accession>A0A5J6SJN9</accession>
<proteinExistence type="predicted"/>
<reference evidence="1 2" key="1">
    <citation type="submission" date="2018-07" db="EMBL/GenBank/DDBJ databases">
        <title>Complete genome sequence of Psychrobacillus sp. PB01, isolated from iceberg, and comparative genome analysis of Psychrobacillus strains.</title>
        <authorList>
            <person name="Lee P.C."/>
        </authorList>
    </citation>
    <scope>NUCLEOTIDE SEQUENCE [LARGE SCALE GENOMIC DNA]</scope>
    <source>
        <strain evidence="1 2">PB01</strain>
    </source>
</reference>
<dbReference type="AlphaFoldDB" id="A0A5J6SJN9"/>
<protein>
    <recommendedName>
        <fullName evidence="3">YviE</fullName>
    </recommendedName>
</protein>
<keyword evidence="2" id="KW-1185">Reference proteome</keyword>
<dbReference type="OrthoDB" id="2112831at2"/>
<organism evidence="1 2">
    <name type="scientific">Psychrobacillus glaciei</name>
    <dbReference type="NCBI Taxonomy" id="2283160"/>
    <lineage>
        <taxon>Bacteria</taxon>
        <taxon>Bacillati</taxon>
        <taxon>Bacillota</taxon>
        <taxon>Bacilli</taxon>
        <taxon>Bacillales</taxon>
        <taxon>Bacillaceae</taxon>
        <taxon>Psychrobacillus</taxon>
    </lineage>
</organism>
<evidence type="ECO:0000313" key="1">
    <source>
        <dbReference type="EMBL" id="QFF98186.1"/>
    </source>
</evidence>
<gene>
    <name evidence="1" type="ORF">PB01_04760</name>
</gene>